<proteinExistence type="predicted"/>
<name>A0ABX0VG79_9HYPH</name>
<sequence length="189" mass="20692">MTSLSGKGLLATGAHWVERDALIRELSERIVQAKTATASLLDWCEEHGLSDGPIIARRLQDDRTLSARDLSLPALGAMSEELIRHRRVELARGDLPLVTADNWFLPSRLSAQMNEALDGTDLPFGAVIAPLDPARRNFAIHFNDPGDGEAWGPDTILEHQAVVIDGKGRPLAVVRERFQAALISFSSRP</sequence>
<accession>A0ABX0VG79</accession>
<reference evidence="1 2" key="1">
    <citation type="submission" date="2020-03" db="EMBL/GenBank/DDBJ databases">
        <title>The genome sequence of Microvirga sp. c23x22.</title>
        <authorList>
            <person name="Zhang X."/>
        </authorList>
    </citation>
    <scope>NUCLEOTIDE SEQUENCE [LARGE SCALE GENOMIC DNA]</scope>
    <source>
        <strain evidence="2">c23x22</strain>
    </source>
</reference>
<comment type="caution">
    <text evidence="1">The sequence shown here is derived from an EMBL/GenBank/DDBJ whole genome shotgun (WGS) entry which is preliminary data.</text>
</comment>
<organism evidence="1 2">
    <name type="scientific">Microvirga terricola</name>
    <dbReference type="NCBI Taxonomy" id="2719797"/>
    <lineage>
        <taxon>Bacteria</taxon>
        <taxon>Pseudomonadati</taxon>
        <taxon>Pseudomonadota</taxon>
        <taxon>Alphaproteobacteria</taxon>
        <taxon>Hyphomicrobiales</taxon>
        <taxon>Methylobacteriaceae</taxon>
        <taxon>Microvirga</taxon>
    </lineage>
</organism>
<gene>
    <name evidence="1" type="ORF">HB375_10410</name>
</gene>
<evidence type="ECO:0000313" key="1">
    <source>
        <dbReference type="EMBL" id="NIX77022.1"/>
    </source>
</evidence>
<dbReference type="Gene3D" id="3.40.1410.10">
    <property type="entry name" value="Chorismate lyase-like"/>
    <property type="match status" value="1"/>
</dbReference>
<keyword evidence="2" id="KW-1185">Reference proteome</keyword>
<protein>
    <submittedName>
        <fullName evidence="1">Uncharacterized protein</fullName>
    </submittedName>
</protein>
<dbReference type="RefSeq" id="WP_167672914.1">
    <property type="nucleotide sequence ID" value="NZ_JAATJS010000003.1"/>
</dbReference>
<dbReference type="Proteomes" id="UP000707352">
    <property type="component" value="Unassembled WGS sequence"/>
</dbReference>
<evidence type="ECO:0000313" key="2">
    <source>
        <dbReference type="Proteomes" id="UP000707352"/>
    </source>
</evidence>
<dbReference type="EMBL" id="JAATJS010000003">
    <property type="protein sequence ID" value="NIX77022.1"/>
    <property type="molecule type" value="Genomic_DNA"/>
</dbReference>
<dbReference type="SUPFAM" id="SSF64288">
    <property type="entry name" value="Chorismate lyase-like"/>
    <property type="match status" value="1"/>
</dbReference>
<dbReference type="InterPro" id="IPR028978">
    <property type="entry name" value="Chorismate_lyase_/UTRA_dom_sf"/>
</dbReference>